<name>A0ABR1D9E1_NECAM</name>
<dbReference type="EMBL" id="JAVFWL010000004">
    <property type="protein sequence ID" value="KAK6747111.1"/>
    <property type="molecule type" value="Genomic_DNA"/>
</dbReference>
<evidence type="ECO:0000313" key="1">
    <source>
        <dbReference type="EMBL" id="KAK6747111.1"/>
    </source>
</evidence>
<sequence length="137" mass="14661">MVVPLKFEDSQGYCALNDADGNIFILVRNPLVVNGFKRVNAMGPRLGEGSGNGVTVKQKRIGFGSSQINSELSLVIVGGGGGGGRRRKKKKEVELELELELELKAARVGRVPLRSLATDHKRASPPNYKTGGACTLE</sequence>
<organism evidence="1 2">
    <name type="scientific">Necator americanus</name>
    <name type="common">Human hookworm</name>
    <dbReference type="NCBI Taxonomy" id="51031"/>
    <lineage>
        <taxon>Eukaryota</taxon>
        <taxon>Metazoa</taxon>
        <taxon>Ecdysozoa</taxon>
        <taxon>Nematoda</taxon>
        <taxon>Chromadorea</taxon>
        <taxon>Rhabditida</taxon>
        <taxon>Rhabditina</taxon>
        <taxon>Rhabditomorpha</taxon>
        <taxon>Strongyloidea</taxon>
        <taxon>Ancylostomatidae</taxon>
        <taxon>Bunostominae</taxon>
        <taxon>Necator</taxon>
    </lineage>
</organism>
<dbReference type="Proteomes" id="UP001303046">
    <property type="component" value="Unassembled WGS sequence"/>
</dbReference>
<evidence type="ECO:0000313" key="2">
    <source>
        <dbReference type="Proteomes" id="UP001303046"/>
    </source>
</evidence>
<comment type="caution">
    <text evidence="1">The sequence shown here is derived from an EMBL/GenBank/DDBJ whole genome shotgun (WGS) entry which is preliminary data.</text>
</comment>
<proteinExistence type="predicted"/>
<accession>A0ABR1D9E1</accession>
<keyword evidence="2" id="KW-1185">Reference proteome</keyword>
<reference evidence="1 2" key="1">
    <citation type="submission" date="2023-08" db="EMBL/GenBank/DDBJ databases">
        <title>A Necator americanus chromosomal reference genome.</title>
        <authorList>
            <person name="Ilik V."/>
            <person name="Petrzelkova K.J."/>
            <person name="Pardy F."/>
            <person name="Fuh T."/>
            <person name="Niatou-Singa F.S."/>
            <person name="Gouil Q."/>
            <person name="Baker L."/>
            <person name="Ritchie M.E."/>
            <person name="Jex A.R."/>
            <person name="Gazzola D."/>
            <person name="Li H."/>
            <person name="Toshio Fujiwara R."/>
            <person name="Zhan B."/>
            <person name="Aroian R.V."/>
            <person name="Pafco B."/>
            <person name="Schwarz E.M."/>
        </authorList>
    </citation>
    <scope>NUCLEOTIDE SEQUENCE [LARGE SCALE GENOMIC DNA]</scope>
    <source>
        <strain evidence="1 2">Aroian</strain>
        <tissue evidence="1">Whole animal</tissue>
    </source>
</reference>
<gene>
    <name evidence="1" type="primary">Necator_chrIV.g13669</name>
    <name evidence="1" type="ORF">RB195_000377</name>
</gene>
<protein>
    <submittedName>
        <fullName evidence="1">Uncharacterized protein</fullName>
    </submittedName>
</protein>